<feature type="domain" description="THUMP-like" evidence="1">
    <location>
        <begin position="318"/>
        <end position="388"/>
    </location>
</feature>
<dbReference type="Gene3D" id="3.40.50.150">
    <property type="entry name" value="Vaccinia Virus protein VP39"/>
    <property type="match status" value="1"/>
</dbReference>
<dbReference type="PANTHER" id="PTHR14741:SF32">
    <property type="entry name" value="TRIMETHYLGUANOSINE SYNTHASE"/>
    <property type="match status" value="1"/>
</dbReference>
<keyword evidence="4" id="KW-1185">Reference proteome</keyword>
<keyword evidence="3" id="KW-0489">Methyltransferase</keyword>
<proteinExistence type="predicted"/>
<dbReference type="Gene3D" id="1.10.10.1110">
    <property type="entry name" value="Methyltransferase PG1098, N-terminal domain"/>
    <property type="match status" value="1"/>
</dbReference>
<organism evidence="3 4">
    <name type="scientific">Runella rosea</name>
    <dbReference type="NCBI Taxonomy" id="2259595"/>
    <lineage>
        <taxon>Bacteria</taxon>
        <taxon>Pseudomonadati</taxon>
        <taxon>Bacteroidota</taxon>
        <taxon>Cytophagia</taxon>
        <taxon>Cytophagales</taxon>
        <taxon>Spirosomataceae</taxon>
        <taxon>Runella</taxon>
    </lineage>
</organism>
<dbReference type="Proteomes" id="UP000251993">
    <property type="component" value="Chromosome"/>
</dbReference>
<dbReference type="AlphaFoldDB" id="A0A344TQ08"/>
<dbReference type="InterPro" id="IPR029063">
    <property type="entry name" value="SAM-dependent_MTases_sf"/>
</dbReference>
<dbReference type="Pfam" id="PF22013">
    <property type="entry name" value="PG_1098_Fer"/>
    <property type="match status" value="1"/>
</dbReference>
<dbReference type="SUPFAM" id="SSF53335">
    <property type="entry name" value="S-adenosyl-L-methionine-dependent methyltransferases"/>
    <property type="match status" value="1"/>
</dbReference>
<gene>
    <name evidence="3" type="ORF">DR864_24830</name>
</gene>
<evidence type="ECO:0000313" key="4">
    <source>
        <dbReference type="Proteomes" id="UP000251993"/>
    </source>
</evidence>
<protein>
    <submittedName>
        <fullName evidence="3">SAM-dependent methyltransferase</fullName>
    </submittedName>
</protein>
<dbReference type="InterPro" id="IPR054168">
    <property type="entry name" value="PG_1098_Fer"/>
</dbReference>
<dbReference type="KEGG" id="run:DR864_24830"/>
<dbReference type="OrthoDB" id="1000417at2"/>
<sequence length="391" mass="43805">MLSNEQIAFIQQNSQANPTSLRLKYGKEKEFVIAQIEARQKARTKLPSWCAEPRLIFPPAVSVEQSSSEATAHYKADIMRQTASTTVIDGTGGMGIDSYYFSKQFESVTYIEQNEKLVERARHNFNILNTPNIECICDDTIAFLQRLKAKVDWIYVDPARRTADQRRVVGLGDCEPDVTKHLALFLEKAHQILVKVSPLLDLTQTLLEVPQITAVHVVAVENECKELLLEIGTNASDVVIKTVNFKNDGSQQIFDFYRSEEPDAAVTFSMPLQYIYEPNAAILKAGAFKTAASKYQIAKIAPHSHLYTSESLVQLFPGRTFELIATVKADNKALTPYLTNGKANLTLRNFPGTTDELRKKLKLKDGGDVYLLATTLANTDKRLLVCRKVKD</sequence>
<accession>A0A344TQ08</accession>
<dbReference type="EMBL" id="CP030850">
    <property type="protein sequence ID" value="AXE20729.1"/>
    <property type="molecule type" value="Genomic_DNA"/>
</dbReference>
<evidence type="ECO:0000259" key="1">
    <source>
        <dbReference type="Pfam" id="PF18096"/>
    </source>
</evidence>
<name>A0A344TQ08_9BACT</name>
<evidence type="ECO:0000313" key="3">
    <source>
        <dbReference type="EMBL" id="AXE20729.1"/>
    </source>
</evidence>
<dbReference type="PANTHER" id="PTHR14741">
    <property type="entry name" value="S-ADENOSYLMETHIONINE-DEPENDENT METHYLTRANSFERASE RELATED"/>
    <property type="match status" value="1"/>
</dbReference>
<dbReference type="GO" id="GO:0032259">
    <property type="term" value="P:methylation"/>
    <property type="evidence" value="ECO:0007669"/>
    <property type="project" value="UniProtKB-KW"/>
</dbReference>
<keyword evidence="3" id="KW-0808">Transferase</keyword>
<feature type="domain" description="PG-1098 ferredoxin-like" evidence="2">
    <location>
        <begin position="274"/>
        <end position="317"/>
    </location>
</feature>
<dbReference type="Pfam" id="PF18096">
    <property type="entry name" value="Thump_like"/>
    <property type="match status" value="1"/>
</dbReference>
<dbReference type="GO" id="GO:0008168">
    <property type="term" value="F:methyltransferase activity"/>
    <property type="evidence" value="ECO:0007669"/>
    <property type="project" value="UniProtKB-KW"/>
</dbReference>
<reference evidence="3 4" key="1">
    <citation type="submission" date="2018-07" db="EMBL/GenBank/DDBJ databases">
        <title>Genome sequencing of Runella.</title>
        <authorList>
            <person name="Baek M.-G."/>
            <person name="Yi H."/>
        </authorList>
    </citation>
    <scope>NUCLEOTIDE SEQUENCE [LARGE SCALE GENOMIC DNA]</scope>
    <source>
        <strain evidence="3 4">HYN0085</strain>
    </source>
</reference>
<dbReference type="RefSeq" id="WP_114069491.1">
    <property type="nucleotide sequence ID" value="NZ_CP030850.1"/>
</dbReference>
<dbReference type="InterPro" id="IPR041497">
    <property type="entry name" value="Thump-like"/>
</dbReference>
<evidence type="ECO:0000259" key="2">
    <source>
        <dbReference type="Pfam" id="PF22013"/>
    </source>
</evidence>